<reference evidence="4" key="1">
    <citation type="submission" date="2019-12" db="EMBL/GenBank/DDBJ databases">
        <title>Genome sequencing and annotation of Brassica cretica.</title>
        <authorList>
            <person name="Studholme D.J."/>
            <person name="Sarris P.F."/>
        </authorList>
    </citation>
    <scope>NUCLEOTIDE SEQUENCE</scope>
    <source>
        <strain evidence="4">PFS-102/07</strain>
        <tissue evidence="4">Leaf</tissue>
    </source>
</reference>
<dbReference type="InterPro" id="IPR027443">
    <property type="entry name" value="IPNS-like_sf"/>
</dbReference>
<evidence type="ECO:0000313" key="4">
    <source>
        <dbReference type="EMBL" id="KAF2612478.1"/>
    </source>
</evidence>
<dbReference type="SUPFAM" id="SSF51197">
    <property type="entry name" value="Clavaminate synthase-like"/>
    <property type="match status" value="1"/>
</dbReference>
<evidence type="ECO:0000256" key="2">
    <source>
        <dbReference type="ARBA" id="ARBA00023004"/>
    </source>
</evidence>
<protein>
    <recommendedName>
        <fullName evidence="3">Non-haem dioxygenase N-terminal domain-containing protein</fullName>
    </recommendedName>
</protein>
<accession>A0A8S9M3B0</accession>
<dbReference type="PANTHER" id="PTHR47991">
    <property type="entry name" value="OXOGLUTARATE/IRON-DEPENDENT DIOXYGENASE"/>
    <property type="match status" value="1"/>
</dbReference>
<gene>
    <name evidence="4" type="ORF">F2Q70_00007131</name>
</gene>
<comment type="caution">
    <text evidence="4">The sequence shown here is derived from an EMBL/GenBank/DDBJ whole genome shotgun (WGS) entry which is preliminary data.</text>
</comment>
<sequence length="283" mass="32512">MTKNKKEVNIETRKGSTMDEWPEPIVRVQSLAESNLSSLPDRYIKPASQRPTTIEEAPAATNIPIIDLEGLFLEDGSPDEAIMAQISEACREWGFFQVLNHGVRPELMDAARENWREFFHLPVNEKETHRNSPKTYEGYGSRLGVEKGAILDWSDYYFLHLLPPHLKDFNKWPSFPPTISTSIILHCAHNYNLCVCHDKMQILSNSAYKSVEHRVIVNSEKERVSLAFFYNPKSDIPIQPLQELVSTHNPPLYPPMTFDQYRLFIRTQGPQGKSHVESHVSPR</sequence>
<proteinExistence type="predicted"/>
<dbReference type="Pfam" id="PF14226">
    <property type="entry name" value="DIOX_N"/>
    <property type="match status" value="1"/>
</dbReference>
<dbReference type="InterPro" id="IPR050295">
    <property type="entry name" value="Plant_2OG-oxidoreductases"/>
</dbReference>
<name>A0A8S9M3B0_BRACR</name>
<evidence type="ECO:0000256" key="1">
    <source>
        <dbReference type="ARBA" id="ARBA00022723"/>
    </source>
</evidence>
<dbReference type="GO" id="GO:0046872">
    <property type="term" value="F:metal ion binding"/>
    <property type="evidence" value="ECO:0007669"/>
    <property type="project" value="UniProtKB-KW"/>
</dbReference>
<dbReference type="Gene3D" id="2.60.120.330">
    <property type="entry name" value="B-lactam Antibiotic, Isopenicillin N Synthase, Chain"/>
    <property type="match status" value="2"/>
</dbReference>
<dbReference type="AlphaFoldDB" id="A0A8S9M3B0"/>
<organism evidence="4">
    <name type="scientific">Brassica cretica</name>
    <name type="common">Mustard</name>
    <dbReference type="NCBI Taxonomy" id="69181"/>
    <lineage>
        <taxon>Eukaryota</taxon>
        <taxon>Viridiplantae</taxon>
        <taxon>Streptophyta</taxon>
        <taxon>Embryophyta</taxon>
        <taxon>Tracheophyta</taxon>
        <taxon>Spermatophyta</taxon>
        <taxon>Magnoliopsida</taxon>
        <taxon>eudicotyledons</taxon>
        <taxon>Gunneridae</taxon>
        <taxon>Pentapetalae</taxon>
        <taxon>rosids</taxon>
        <taxon>malvids</taxon>
        <taxon>Brassicales</taxon>
        <taxon>Brassicaceae</taxon>
        <taxon>Brassiceae</taxon>
        <taxon>Brassica</taxon>
    </lineage>
</organism>
<evidence type="ECO:0000259" key="3">
    <source>
        <dbReference type="Pfam" id="PF14226"/>
    </source>
</evidence>
<feature type="domain" description="Non-haem dioxygenase N-terminal" evidence="3">
    <location>
        <begin position="63"/>
        <end position="174"/>
    </location>
</feature>
<dbReference type="InterPro" id="IPR026992">
    <property type="entry name" value="DIOX_N"/>
</dbReference>
<dbReference type="EMBL" id="QGKY02000089">
    <property type="protein sequence ID" value="KAF2612478.1"/>
    <property type="molecule type" value="Genomic_DNA"/>
</dbReference>
<keyword evidence="1" id="KW-0479">Metal-binding</keyword>
<keyword evidence="2" id="KW-0408">Iron</keyword>